<organism evidence="1 2">
    <name type="scientific">Rhabditophanes sp. KR3021</name>
    <dbReference type="NCBI Taxonomy" id="114890"/>
    <lineage>
        <taxon>Eukaryota</taxon>
        <taxon>Metazoa</taxon>
        <taxon>Ecdysozoa</taxon>
        <taxon>Nematoda</taxon>
        <taxon>Chromadorea</taxon>
        <taxon>Rhabditida</taxon>
        <taxon>Tylenchina</taxon>
        <taxon>Panagrolaimomorpha</taxon>
        <taxon>Strongyloidoidea</taxon>
        <taxon>Alloionematidae</taxon>
        <taxon>Rhabditophanes</taxon>
    </lineage>
</organism>
<dbReference type="Proteomes" id="UP000095286">
    <property type="component" value="Unplaced"/>
</dbReference>
<name>A0AC35UB72_9BILA</name>
<proteinExistence type="predicted"/>
<accession>A0AC35UB72</accession>
<evidence type="ECO:0000313" key="2">
    <source>
        <dbReference type="WBParaSite" id="RSKR_0000980800.1"/>
    </source>
</evidence>
<reference evidence="2" key="1">
    <citation type="submission" date="2016-11" db="UniProtKB">
        <authorList>
            <consortium name="WormBaseParasite"/>
        </authorList>
    </citation>
    <scope>IDENTIFICATION</scope>
    <source>
        <strain evidence="2">KR3021</strain>
    </source>
</reference>
<dbReference type="WBParaSite" id="RSKR_0000980800.1">
    <property type="protein sequence ID" value="RSKR_0000980800.1"/>
    <property type="gene ID" value="RSKR_0000980800"/>
</dbReference>
<evidence type="ECO:0000313" key="1">
    <source>
        <dbReference type="Proteomes" id="UP000095286"/>
    </source>
</evidence>
<protein>
    <submittedName>
        <fullName evidence="2">COesterase domain-containing protein</fullName>
    </submittedName>
</protein>
<sequence length="158" mass="17636">MNNFVLSSVVIAAIIGFTFARSVRLTSSEERKNEELSNSGNQNNDSNAEDPSLSTVYERPMNISPLTAEPLYALIDPIPEYIKNRSKNPEIIPEDGSLATIYKRPINIPFVTGEPPVNDETTKTDFVKPWSKSNPNGALIMPFENSENLEKTKANYEK</sequence>